<keyword evidence="1" id="KW-0812">Transmembrane</keyword>
<reference evidence="2" key="1">
    <citation type="submission" date="2015-09" db="EMBL/GenBank/DDBJ databases">
        <title>Draft Genome Sequences of Two Novel Amoeba-resistant Intranuclear Bacteria, Candidatus Berkiella cookevillensis and Candidatus Berkiella aquae.</title>
        <authorList>
            <person name="Mehari Y.T."/>
            <person name="Arivett B.A."/>
            <person name="Farone A.L."/>
            <person name="Gunderson J.H."/>
            <person name="Farone M.B."/>
        </authorList>
    </citation>
    <scope>NUCLEOTIDE SEQUENCE [LARGE SCALE GENOMIC DNA]</scope>
    <source>
        <strain evidence="2">CC99</strain>
    </source>
</reference>
<feature type="transmembrane region" description="Helical" evidence="1">
    <location>
        <begin position="12"/>
        <end position="32"/>
    </location>
</feature>
<sequence>MRELDKKAVIIYLKLTLLATFAFANVIQTSIFSMPFSPEYASLLMTYSLPLAIPYANVVSLIYMFISYFILS</sequence>
<dbReference type="Proteomes" id="UP000051494">
    <property type="component" value="Unassembled WGS sequence"/>
</dbReference>
<organism evidence="2">
    <name type="scientific">Candidatus Berkiella cookevillensis</name>
    <dbReference type="NCBI Taxonomy" id="437022"/>
    <lineage>
        <taxon>Bacteria</taxon>
        <taxon>Pseudomonadati</taxon>
        <taxon>Pseudomonadota</taxon>
        <taxon>Gammaproteobacteria</taxon>
        <taxon>Candidatus Berkiellales</taxon>
        <taxon>Candidatus Berkiellaceae</taxon>
        <taxon>Candidatus Berkiella</taxon>
    </lineage>
</organism>
<evidence type="ECO:0000313" key="3">
    <source>
        <dbReference type="EMBL" id="MCS5709017.1"/>
    </source>
</evidence>
<evidence type="ECO:0000256" key="1">
    <source>
        <dbReference type="SAM" id="Phobius"/>
    </source>
</evidence>
<keyword evidence="1" id="KW-1133">Transmembrane helix</keyword>
<feature type="transmembrane region" description="Helical" evidence="1">
    <location>
        <begin position="52"/>
        <end position="71"/>
    </location>
</feature>
<dbReference type="AlphaFoldDB" id="A0A0Q9YB50"/>
<keyword evidence="1" id="KW-0472">Membrane</keyword>
<proteinExistence type="predicted"/>
<name>A0A0Q9YB50_9GAMM</name>
<protein>
    <submittedName>
        <fullName evidence="2">Uncharacterized protein</fullName>
    </submittedName>
</protein>
<dbReference type="EMBL" id="LKHV02000001">
    <property type="protein sequence ID" value="MCS5709017.1"/>
    <property type="molecule type" value="Genomic_DNA"/>
</dbReference>
<evidence type="ECO:0000313" key="4">
    <source>
        <dbReference type="Proteomes" id="UP000051494"/>
    </source>
</evidence>
<dbReference type="EMBL" id="LKHV01000011">
    <property type="protein sequence ID" value="KRG17877.1"/>
    <property type="molecule type" value="Genomic_DNA"/>
</dbReference>
<gene>
    <name evidence="3" type="ORF">CC99x_008890</name>
    <name evidence="2" type="ORF">CC99x_02000</name>
</gene>
<evidence type="ECO:0000313" key="2">
    <source>
        <dbReference type="EMBL" id="KRG17877.1"/>
    </source>
</evidence>
<dbReference type="RefSeq" id="WP_057625106.1">
    <property type="nucleotide sequence ID" value="NZ_LKHV02000001.1"/>
</dbReference>
<comment type="caution">
    <text evidence="2">The sequence shown here is derived from an EMBL/GenBank/DDBJ whole genome shotgun (WGS) entry which is preliminary data.</text>
</comment>
<keyword evidence="4" id="KW-1185">Reference proteome</keyword>
<reference evidence="3" key="2">
    <citation type="journal article" date="2016" name="Genome Announc.">
        <title>Draft Genome Sequences of Two Novel Amoeba-Resistant Intranuclear Bacteria, 'Candidatus Berkiella cookevillensis' and 'Candidatus Berkiella aquae'.</title>
        <authorList>
            <person name="Mehari Y.T."/>
            <person name="Arivett B.A."/>
            <person name="Farone A.L."/>
            <person name="Gunderson J.H."/>
            <person name="Farone M.B."/>
        </authorList>
    </citation>
    <scope>NUCLEOTIDE SEQUENCE</scope>
    <source>
        <strain evidence="3">CC99</strain>
    </source>
</reference>
<reference evidence="3" key="3">
    <citation type="submission" date="2021-06" db="EMBL/GenBank/DDBJ databases">
        <title>Genomic Description and Analysis of Intracellular Bacteria, Candidatus Berkiella cookevillensis and Candidatus Berkiella aquae.</title>
        <authorList>
            <person name="Kidane D.T."/>
            <person name="Mehari Y.T."/>
            <person name="Rice F.C."/>
            <person name="Arivett B.A."/>
            <person name="Farone A.L."/>
            <person name="Berk S.G."/>
            <person name="Farone M.B."/>
        </authorList>
    </citation>
    <scope>NUCLEOTIDE SEQUENCE</scope>
    <source>
        <strain evidence="3">CC99</strain>
    </source>
</reference>
<accession>A0A0Q9YB50</accession>